<feature type="region of interest" description="Disordered" evidence="4">
    <location>
        <begin position="1519"/>
        <end position="1567"/>
    </location>
</feature>
<dbReference type="CDD" id="cd00060">
    <property type="entry name" value="FHA"/>
    <property type="match status" value="1"/>
</dbReference>
<dbReference type="InterPro" id="IPR042099">
    <property type="entry name" value="ANL_N_sf"/>
</dbReference>
<feature type="compositionally biased region" description="Low complexity" evidence="4">
    <location>
        <begin position="1652"/>
        <end position="1699"/>
    </location>
</feature>
<feature type="region of interest" description="Disordered" evidence="4">
    <location>
        <begin position="833"/>
        <end position="874"/>
    </location>
</feature>
<feature type="region of interest" description="Disordered" evidence="4">
    <location>
        <begin position="1292"/>
        <end position="1436"/>
    </location>
</feature>
<dbReference type="PANTHER" id="PTHR43272:SF33">
    <property type="entry name" value="AMP-BINDING DOMAIN-CONTAINING PROTEIN-RELATED"/>
    <property type="match status" value="1"/>
</dbReference>
<proteinExistence type="predicted"/>
<dbReference type="PANTHER" id="PTHR43272">
    <property type="entry name" value="LONG-CHAIN-FATTY-ACID--COA LIGASE"/>
    <property type="match status" value="1"/>
</dbReference>
<organism evidence="6 7">
    <name type="scientific">Paratrimastix pyriformis</name>
    <dbReference type="NCBI Taxonomy" id="342808"/>
    <lineage>
        <taxon>Eukaryota</taxon>
        <taxon>Metamonada</taxon>
        <taxon>Preaxostyla</taxon>
        <taxon>Paratrimastigidae</taxon>
        <taxon>Paratrimastix</taxon>
    </lineage>
</organism>
<protein>
    <submittedName>
        <fullName evidence="6">Long chain acyl-CoA synthetase 7</fullName>
    </submittedName>
</protein>
<evidence type="ECO:0000313" key="6">
    <source>
        <dbReference type="EMBL" id="KAJ4460479.1"/>
    </source>
</evidence>
<dbReference type="Pfam" id="PF00501">
    <property type="entry name" value="AMP-binding"/>
    <property type="match status" value="2"/>
</dbReference>
<dbReference type="InterPro" id="IPR000873">
    <property type="entry name" value="AMP-dep_synth/lig_dom"/>
</dbReference>
<evidence type="ECO:0000313" key="7">
    <source>
        <dbReference type="Proteomes" id="UP001141327"/>
    </source>
</evidence>
<accession>A0ABQ8UMS4</accession>
<evidence type="ECO:0000256" key="4">
    <source>
        <dbReference type="SAM" id="MobiDB-lite"/>
    </source>
</evidence>
<dbReference type="Gene3D" id="3.40.50.12780">
    <property type="entry name" value="N-terminal domain of ligase-like"/>
    <property type="match status" value="1"/>
</dbReference>
<evidence type="ECO:0000256" key="3">
    <source>
        <dbReference type="SAM" id="Coils"/>
    </source>
</evidence>
<sequence>MSDPAPSATAAAPPTVAPLAETPIHVQGTIIPQPPLFELAGATICRDIRRAIAKYPNNNYLGHRAYLADKKRGAFEWRTYKQVGEEVSQLGAGMRLLGLHKGDKVGIMAKNCPEWLILDITCATQSMVSVPVYDSYTREECAFIIGHSEIRIFFCTADMLPFVTAAKASGLPSLEFIVVLDGPCAMGRSLEGAHYRYSQLLEMGRGHPVDDVPPSPDDLFTIVYTSGTTGSPKGAMITHRNMMAASAMLNDRYPHAPAGTFDVMISYLPLAHIFERQLEFVVSHGGAAIGYFSGSIATLTDDLCTLRPTIIPGVPRVFSKTYSKIMQQVNGGLVKWLMFKHFFNYKQKWWLRGAKTPLSDRILFNKIRAKMGGNVRLFYSGSAPLSPEIAVFINVCFGAPIIEGPSLSVWARFHFSVVCFFLVRPPLCGRSSANLHAAYSRGLPVLFAYGLTETCACVTCNEPAEHDFGTVGYPYPECQVKLVDVPEMEYLTTDHPPRGEIFVRGDHTFVGYYKDPVKTAEVIQDGWFRTGDVGTWVPGPLGERLKIIDRVKNIFKLSQGEFVCAERLESSYLSHVPLLHQLMVYGQPTASALVGVVVPDYCGLLRRPEIRQAIENLKAGEAPAERMPPSDFQGEISREYRALMARLPAVKKLLLDECARAAAIPEAGVRRFETIKDLVISAEEWTPENKMLTPSFKMRRDVIKTLFARDLQAILLPHQGGSSAHPVSHQMVLGYLKGSEVVYELHDPVTIIGRDSNEADLVFEARSISKKHAIISFDPSGERAQLEDLNSRNGCFVNDVRLSNSLCPLSHGDILRFGYDITSFRFEYSSPTAAARRPAPTAPPDEIPLASPLQEPPRVASPAGTASPPPPAAPPPAAPFFPLYPPAPVVPPSAGFNYAAERHFEELRHKTVEQQVALARWDARAAALNEVELAELRKKVHLLCRALGEERAYWIFDRGRPPHSLPSQVALEEGRAQARQELQAALGQTLPLPAGFQQSERGFAGGPQPRLGRSKAASTRQQPAPGRPALRSAPSDVRCPPRLGPSSVRTLEQDDRPAPSGDEAALDGAESLPLLEQRSLTGVLRRLLQHKNEEIAYMRSQLVANAPRLSSDGGRLFQELARYRSQNDELRGRLEREVRPWNALVRANQELQSTLNAMAGRCRELEEKLLALHQQRHASALEYQQRLAAVASGSDAAKQTAAGLLIGELRKQEEQFAAERLAVLNLNRDALLLRQANAHLKERVAVLQDSQAAQQAEALSNQVAQLRAATDIDRIVDLEAAIEALVLRGRQGPEEPLSPRDDEVAAASSPMRPATVMCDRGTASPEPADLGEPLPARGARLEDEAVQAGRLPNPPVMEFPPPGPADRRPQPPDEPTPIGALALAAPVRPSRWGGVDVRHPRLAGPRRGSPPGRVDLTKLVDPPASAASTKLQRLQQEREFARLQRVWRAQHLGTSRSPSPPAPVRPLSAAPSLRSSGVSRSAWPEDGRRPSSPAGRLSLAEARLEKMVAALPPTVARWSSSLRRSAPAKHGTATAPAASWARRSADPGGYPHQYPPREQVSRVSPETDRALATAALRGALRRQEEAMARLGFGVTGGGPAAPRNRPTQPSPLSASQESHPEGAPLPPDLLATAPLPAQPQPPAPHGQEDARPPWAGAGAPPEEFTASPTAADPAASRPHGPSAGASAAPGEPPVGGEPALGVDDPPPPIRTSSPQPAAAQPSPPPLGDAAPAQLQSSPPPDASAGSPGPNAPEQQPAAGPPQAQDV</sequence>
<evidence type="ECO:0000256" key="1">
    <source>
        <dbReference type="ARBA" id="ARBA00022741"/>
    </source>
</evidence>
<name>A0ABQ8UMS4_9EUKA</name>
<feature type="region of interest" description="Disordered" evidence="4">
    <location>
        <begin position="996"/>
        <end position="1070"/>
    </location>
</feature>
<dbReference type="InterPro" id="IPR020845">
    <property type="entry name" value="AMP-binding_CS"/>
</dbReference>
<dbReference type="SMART" id="SM00240">
    <property type="entry name" value="FHA"/>
    <property type="match status" value="1"/>
</dbReference>
<feature type="domain" description="FHA" evidence="5">
    <location>
        <begin position="750"/>
        <end position="802"/>
    </location>
</feature>
<dbReference type="Proteomes" id="UP001141327">
    <property type="component" value="Unassembled WGS sequence"/>
</dbReference>
<reference evidence="6" key="1">
    <citation type="journal article" date="2022" name="bioRxiv">
        <title>Genomics of Preaxostyla Flagellates Illuminates Evolutionary Transitions and the Path Towards Mitochondrial Loss.</title>
        <authorList>
            <person name="Novak L.V.F."/>
            <person name="Treitli S.C."/>
            <person name="Pyrih J."/>
            <person name="Halakuc P."/>
            <person name="Pipaliya S.V."/>
            <person name="Vacek V."/>
            <person name="Brzon O."/>
            <person name="Soukal P."/>
            <person name="Eme L."/>
            <person name="Dacks J.B."/>
            <person name="Karnkowska A."/>
            <person name="Elias M."/>
            <person name="Hampl V."/>
        </authorList>
    </citation>
    <scope>NUCLEOTIDE SEQUENCE</scope>
    <source>
        <strain evidence="6">RCP-MX</strain>
    </source>
</reference>
<dbReference type="SUPFAM" id="SSF49879">
    <property type="entry name" value="SMAD/FHA domain"/>
    <property type="match status" value="1"/>
</dbReference>
<dbReference type="PROSITE" id="PS00455">
    <property type="entry name" value="AMP_BINDING"/>
    <property type="match status" value="1"/>
</dbReference>
<evidence type="ECO:0000259" key="5">
    <source>
        <dbReference type="PROSITE" id="PS50006"/>
    </source>
</evidence>
<dbReference type="PROSITE" id="PS50006">
    <property type="entry name" value="FHA_DOMAIN"/>
    <property type="match status" value="1"/>
</dbReference>
<dbReference type="InterPro" id="IPR008984">
    <property type="entry name" value="SMAD_FHA_dom_sf"/>
</dbReference>
<dbReference type="InterPro" id="IPR000253">
    <property type="entry name" value="FHA_dom"/>
</dbReference>
<evidence type="ECO:0000256" key="2">
    <source>
        <dbReference type="ARBA" id="ARBA00022840"/>
    </source>
</evidence>
<dbReference type="SUPFAM" id="SSF56801">
    <property type="entry name" value="Acetyl-CoA synthetase-like"/>
    <property type="match status" value="2"/>
</dbReference>
<feature type="coiled-coil region" evidence="3">
    <location>
        <begin position="1148"/>
        <end position="1175"/>
    </location>
</feature>
<keyword evidence="3" id="KW-0175">Coiled coil</keyword>
<gene>
    <name evidence="6" type="ORF">PAPYR_3530</name>
</gene>
<feature type="compositionally biased region" description="Low complexity" evidence="4">
    <location>
        <begin position="1728"/>
        <end position="1766"/>
    </location>
</feature>
<comment type="caution">
    <text evidence="6">The sequence shown here is derived from an EMBL/GenBank/DDBJ whole genome shotgun (WGS) entry which is preliminary data.</text>
</comment>
<feature type="compositionally biased region" description="Pro residues" evidence="4">
    <location>
        <begin position="1352"/>
        <end position="1364"/>
    </location>
</feature>
<dbReference type="EMBL" id="JAPMOS010000013">
    <property type="protein sequence ID" value="KAJ4460479.1"/>
    <property type="molecule type" value="Genomic_DNA"/>
</dbReference>
<feature type="region of interest" description="Disordered" evidence="4">
    <location>
        <begin position="1451"/>
        <end position="1497"/>
    </location>
</feature>
<keyword evidence="7" id="KW-1185">Reference proteome</keyword>
<keyword evidence="1" id="KW-0547">Nucleotide-binding</keyword>
<feature type="region of interest" description="Disordered" evidence="4">
    <location>
        <begin position="1590"/>
        <end position="1766"/>
    </location>
</feature>
<dbReference type="Pfam" id="PF00498">
    <property type="entry name" value="FHA"/>
    <property type="match status" value="1"/>
</dbReference>
<feature type="compositionally biased region" description="Polar residues" evidence="4">
    <location>
        <begin position="1605"/>
        <end position="1617"/>
    </location>
</feature>
<feature type="compositionally biased region" description="Basic and acidic residues" evidence="4">
    <location>
        <begin position="1292"/>
        <end position="1303"/>
    </location>
</feature>
<keyword evidence="2" id="KW-0067">ATP-binding</keyword>
<dbReference type="Gene3D" id="2.60.200.20">
    <property type="match status" value="1"/>
</dbReference>